<gene>
    <name evidence="2" type="ORF">PtA15_7A245</name>
</gene>
<reference evidence="2" key="1">
    <citation type="submission" date="2022-10" db="EMBL/GenBank/DDBJ databases">
        <title>Puccinia triticina Genome sequencing and assembly.</title>
        <authorList>
            <person name="Li C."/>
        </authorList>
    </citation>
    <scope>NUCLEOTIDE SEQUENCE</scope>
    <source>
        <strain evidence="2">Pt15</strain>
    </source>
</reference>
<name>A0ABY7CMR2_9BASI</name>
<organism evidence="2 3">
    <name type="scientific">Puccinia triticina</name>
    <dbReference type="NCBI Taxonomy" id="208348"/>
    <lineage>
        <taxon>Eukaryota</taxon>
        <taxon>Fungi</taxon>
        <taxon>Dikarya</taxon>
        <taxon>Basidiomycota</taxon>
        <taxon>Pucciniomycotina</taxon>
        <taxon>Pucciniomycetes</taxon>
        <taxon>Pucciniales</taxon>
        <taxon>Pucciniaceae</taxon>
        <taxon>Puccinia</taxon>
    </lineage>
</organism>
<evidence type="ECO:0000313" key="2">
    <source>
        <dbReference type="EMBL" id="WAQ86519.1"/>
    </source>
</evidence>
<protein>
    <recommendedName>
        <fullName evidence="4">Chromo domain-containing protein</fullName>
    </recommendedName>
</protein>
<keyword evidence="3" id="KW-1185">Reference proteome</keyword>
<evidence type="ECO:0000313" key="3">
    <source>
        <dbReference type="Proteomes" id="UP001164743"/>
    </source>
</evidence>
<dbReference type="RefSeq" id="XP_053022074.1">
    <property type="nucleotide sequence ID" value="XM_053170832.1"/>
</dbReference>
<dbReference type="Proteomes" id="UP001164743">
    <property type="component" value="Chromosome 7A"/>
</dbReference>
<evidence type="ECO:0000256" key="1">
    <source>
        <dbReference type="SAM" id="MobiDB-lite"/>
    </source>
</evidence>
<dbReference type="EMBL" id="CP110427">
    <property type="protein sequence ID" value="WAQ86519.1"/>
    <property type="molecule type" value="Genomic_DNA"/>
</dbReference>
<dbReference type="GeneID" id="77811727"/>
<accession>A0ABY7CMR2</accession>
<evidence type="ECO:0008006" key="4">
    <source>
        <dbReference type="Google" id="ProtNLM"/>
    </source>
</evidence>
<proteinExistence type="predicted"/>
<feature type="region of interest" description="Disordered" evidence="1">
    <location>
        <begin position="187"/>
        <end position="208"/>
    </location>
</feature>
<sequence length="368" mass="40390">MSGMVSSVSSASAQQTISTSGIPHFQVRSLVFTSSSLTPEQVFKNPIKPHSPLYHVWRDSACRELWPIPLEYVDVKNLTCKWDMLVFYFAARKTLTIWLSYYKHHGSWQPLDVSKTFWDSLQAAQDELQACTKSFSPSDPAKSRGPAAPVKFMGYTGYELLSKSVPHYNLPCRASAAVPNAQLGFWPPGPPPHSNPTASSLHPPDNLPIPINSSHSLLASSTGRSTATEKPAILTTLIGSKPLLPAAQVELEGDQARDRQPQTGVTQAAEINYRTHQPVLQPQKNQCANATITPPGFLHPDWSLFIARFRPPPSNRPPLGASTPTHYLNLKSLDFLPRSTVNVVVIVIQTNHPTHNPLFNKLGAGDGK</sequence>